<dbReference type="RefSeq" id="WP_307431149.1">
    <property type="nucleotide sequence ID" value="NZ_JAUSVK010000001.1"/>
</dbReference>
<feature type="transmembrane region" description="Helical" evidence="9">
    <location>
        <begin position="60"/>
        <end position="84"/>
    </location>
</feature>
<keyword evidence="11" id="KW-1185">Reference proteome</keyword>
<organism evidence="10 11">
    <name type="scientific">Labrys monachus</name>
    <dbReference type="NCBI Taxonomy" id="217067"/>
    <lineage>
        <taxon>Bacteria</taxon>
        <taxon>Pseudomonadati</taxon>
        <taxon>Pseudomonadota</taxon>
        <taxon>Alphaproteobacteria</taxon>
        <taxon>Hyphomicrobiales</taxon>
        <taxon>Xanthobacteraceae</taxon>
        <taxon>Labrys</taxon>
    </lineage>
</organism>
<protein>
    <submittedName>
        <fullName evidence="10">Branched-chain amino acid transport system permease protein</fullName>
    </submittedName>
</protein>
<comment type="similarity">
    <text evidence="8">Belongs to the binding-protein-dependent transport system permease family. LivHM subfamily.</text>
</comment>
<dbReference type="Proteomes" id="UP001237448">
    <property type="component" value="Unassembled WGS sequence"/>
</dbReference>
<dbReference type="InterPro" id="IPR052157">
    <property type="entry name" value="BCAA_transport_permease"/>
</dbReference>
<evidence type="ECO:0000256" key="4">
    <source>
        <dbReference type="ARBA" id="ARBA00022692"/>
    </source>
</evidence>
<dbReference type="CDD" id="cd06582">
    <property type="entry name" value="TM_PBP1_LivH_like"/>
    <property type="match status" value="1"/>
</dbReference>
<keyword evidence="4 9" id="KW-0812">Transmembrane</keyword>
<feature type="transmembrane region" description="Helical" evidence="9">
    <location>
        <begin position="96"/>
        <end position="114"/>
    </location>
</feature>
<proteinExistence type="inferred from homology"/>
<feature type="transmembrane region" description="Helical" evidence="9">
    <location>
        <begin position="36"/>
        <end position="54"/>
    </location>
</feature>
<accession>A0ABU0FIM9</accession>
<comment type="subcellular location">
    <subcellularLocation>
        <location evidence="1">Cell membrane</location>
        <topology evidence="1">Multi-pass membrane protein</topology>
    </subcellularLocation>
</comment>
<evidence type="ECO:0000256" key="9">
    <source>
        <dbReference type="SAM" id="Phobius"/>
    </source>
</evidence>
<dbReference type="EMBL" id="JAUSVK010000001">
    <property type="protein sequence ID" value="MDQ0394336.1"/>
    <property type="molecule type" value="Genomic_DNA"/>
</dbReference>
<feature type="transmembrane region" description="Helical" evidence="9">
    <location>
        <begin position="134"/>
        <end position="156"/>
    </location>
</feature>
<evidence type="ECO:0000256" key="2">
    <source>
        <dbReference type="ARBA" id="ARBA00022448"/>
    </source>
</evidence>
<feature type="transmembrane region" description="Helical" evidence="9">
    <location>
        <begin position="223"/>
        <end position="244"/>
    </location>
</feature>
<feature type="transmembrane region" description="Helical" evidence="9">
    <location>
        <begin position="250"/>
        <end position="275"/>
    </location>
</feature>
<evidence type="ECO:0000256" key="1">
    <source>
        <dbReference type="ARBA" id="ARBA00004651"/>
    </source>
</evidence>
<dbReference type="InterPro" id="IPR001851">
    <property type="entry name" value="ABC_transp_permease"/>
</dbReference>
<name>A0ABU0FIM9_9HYPH</name>
<evidence type="ECO:0000256" key="6">
    <source>
        <dbReference type="ARBA" id="ARBA00022989"/>
    </source>
</evidence>
<evidence type="ECO:0000256" key="3">
    <source>
        <dbReference type="ARBA" id="ARBA00022475"/>
    </source>
</evidence>
<dbReference type="PANTHER" id="PTHR11795:SF447">
    <property type="entry name" value="ABC TRANSPORTER PERMEASE PROTEIN"/>
    <property type="match status" value="1"/>
</dbReference>
<keyword evidence="2" id="KW-0813">Transport</keyword>
<sequence length="288" mass="29796">MDHIVIILLQLAVTIANLALICAGLAIIFGMMRVINFAHGEFLMLGGYAAIVSSRAGVNLWLAMFVVAPTVVGAIGIVLERLVIRHLYGRMIDTMLATWGISLALIGLVTVIFGNTVSGISPPLGSLAVGQYAIGLYELFLVAVVIGLYGGGWLVLRRTSFGLLARGTMQNRVMAAALGVDPGRVYSITFAIGAAVTGLAGALISPITGVVPTIGAAYIAKAFITVISGGTAIIAGALAASTLLGSINTLFSFAFSPVLGEVALLAAAVLLLRLLPQGITGRFFRRSL</sequence>
<feature type="transmembrane region" description="Helical" evidence="9">
    <location>
        <begin position="6"/>
        <end position="29"/>
    </location>
</feature>
<dbReference type="Pfam" id="PF02653">
    <property type="entry name" value="BPD_transp_2"/>
    <property type="match status" value="1"/>
</dbReference>
<comment type="caution">
    <text evidence="10">The sequence shown here is derived from an EMBL/GenBank/DDBJ whole genome shotgun (WGS) entry which is preliminary data.</text>
</comment>
<dbReference type="PANTHER" id="PTHR11795">
    <property type="entry name" value="BRANCHED-CHAIN AMINO ACID TRANSPORT SYSTEM PERMEASE PROTEIN LIVH"/>
    <property type="match status" value="1"/>
</dbReference>
<keyword evidence="5" id="KW-0029">Amino-acid transport</keyword>
<keyword evidence="3" id="KW-1003">Cell membrane</keyword>
<feature type="transmembrane region" description="Helical" evidence="9">
    <location>
        <begin position="186"/>
        <end position="211"/>
    </location>
</feature>
<evidence type="ECO:0000313" key="11">
    <source>
        <dbReference type="Proteomes" id="UP001237448"/>
    </source>
</evidence>
<keyword evidence="7 9" id="KW-0472">Membrane</keyword>
<evidence type="ECO:0000256" key="5">
    <source>
        <dbReference type="ARBA" id="ARBA00022970"/>
    </source>
</evidence>
<evidence type="ECO:0000313" key="10">
    <source>
        <dbReference type="EMBL" id="MDQ0394336.1"/>
    </source>
</evidence>
<evidence type="ECO:0000256" key="8">
    <source>
        <dbReference type="ARBA" id="ARBA00037998"/>
    </source>
</evidence>
<keyword evidence="6 9" id="KW-1133">Transmembrane helix</keyword>
<evidence type="ECO:0000256" key="7">
    <source>
        <dbReference type="ARBA" id="ARBA00023136"/>
    </source>
</evidence>
<reference evidence="10 11" key="1">
    <citation type="submission" date="2023-07" db="EMBL/GenBank/DDBJ databases">
        <title>Genomic Encyclopedia of Type Strains, Phase IV (KMG-IV): sequencing the most valuable type-strain genomes for metagenomic binning, comparative biology and taxonomic classification.</title>
        <authorList>
            <person name="Goeker M."/>
        </authorList>
    </citation>
    <scope>NUCLEOTIDE SEQUENCE [LARGE SCALE GENOMIC DNA]</scope>
    <source>
        <strain evidence="10 11">DSM 5896</strain>
    </source>
</reference>
<gene>
    <name evidence="10" type="ORF">J3R73_004128</name>
</gene>